<organism evidence="2 3">
    <name type="scientific">Winogradskya humida</name>
    <dbReference type="NCBI Taxonomy" id="113566"/>
    <lineage>
        <taxon>Bacteria</taxon>
        <taxon>Bacillati</taxon>
        <taxon>Actinomycetota</taxon>
        <taxon>Actinomycetes</taxon>
        <taxon>Micromonosporales</taxon>
        <taxon>Micromonosporaceae</taxon>
        <taxon>Winogradskya</taxon>
    </lineage>
</organism>
<protein>
    <submittedName>
        <fullName evidence="2">Uncharacterized protein</fullName>
    </submittedName>
</protein>
<feature type="compositionally biased region" description="Basic and acidic residues" evidence="1">
    <location>
        <begin position="191"/>
        <end position="220"/>
    </location>
</feature>
<dbReference type="EMBL" id="BOMN01000129">
    <property type="protein sequence ID" value="GIE25863.1"/>
    <property type="molecule type" value="Genomic_DNA"/>
</dbReference>
<name>A0ABQ4A4S8_9ACTN</name>
<feature type="region of interest" description="Disordered" evidence="1">
    <location>
        <begin position="151"/>
        <end position="232"/>
    </location>
</feature>
<reference evidence="2 3" key="1">
    <citation type="submission" date="2021-01" db="EMBL/GenBank/DDBJ databases">
        <title>Whole genome shotgun sequence of Actinoplanes humidus NBRC 14915.</title>
        <authorList>
            <person name="Komaki H."/>
            <person name="Tamura T."/>
        </authorList>
    </citation>
    <scope>NUCLEOTIDE SEQUENCE [LARGE SCALE GENOMIC DNA]</scope>
    <source>
        <strain evidence="2 3">NBRC 14915</strain>
    </source>
</reference>
<dbReference type="Proteomes" id="UP000603200">
    <property type="component" value="Unassembled WGS sequence"/>
</dbReference>
<feature type="compositionally biased region" description="Basic and acidic residues" evidence="1">
    <location>
        <begin position="1"/>
        <end position="31"/>
    </location>
</feature>
<feature type="region of interest" description="Disordered" evidence="1">
    <location>
        <begin position="1"/>
        <end position="85"/>
    </location>
</feature>
<evidence type="ECO:0000313" key="2">
    <source>
        <dbReference type="EMBL" id="GIE25863.1"/>
    </source>
</evidence>
<sequence>MHDGRKGRDPLQQRRDGVPVRDVAGLDRDGRAPPGELGDQLLGAVGGTAPAARQDDVPGAVRRQPACDMPAQGPETTGHQHGSPWCPARAGRLTGRRGCQPASQDPGAAHRDLVLAGGSGQDRHEQVTGPVVAHLGQVDETTPAVRLFERGDPAETPQHRLGVAVHGVTRGSRHGAGRHRPQRRGLAGVAERPEQADRAGDTRGDVRRAGVGESQQRDDSTQPGDPVRKAGPVHRRGIHFQDVHVGAVAGQRIADPPGAGLTVRCHEQPDTLQLPGFRGHRLPVDPVPPAVRGGSVPLLAAPRRQPGQHRTQRVGGRHVEGARQTVEVTALDNLPEPRFDRRQPLDERVERERVEPVTLALERIGGQIHPPAAHALEVGVPINRHSPHMQPADSRDNSKLFRSVSTQCGHENRIRQRFLAQRGQHTTRTDFEEDVSTRSSYRVPEPNGIADMPHPILRRRDLPRGHDRNRRSPKRHTLQHPAEVIQHRFHQR</sequence>
<keyword evidence="3" id="KW-1185">Reference proteome</keyword>
<comment type="caution">
    <text evidence="2">The sequence shown here is derived from an EMBL/GenBank/DDBJ whole genome shotgun (WGS) entry which is preliminary data.</text>
</comment>
<feature type="compositionally biased region" description="Basic residues" evidence="1">
    <location>
        <begin position="467"/>
        <end position="478"/>
    </location>
</feature>
<feature type="region of interest" description="Disordered" evidence="1">
    <location>
        <begin position="423"/>
        <end position="492"/>
    </location>
</feature>
<accession>A0ABQ4A4S8</accession>
<feature type="compositionally biased region" description="Basic residues" evidence="1">
    <location>
        <begin position="171"/>
        <end position="183"/>
    </location>
</feature>
<proteinExistence type="predicted"/>
<evidence type="ECO:0000313" key="3">
    <source>
        <dbReference type="Proteomes" id="UP000603200"/>
    </source>
</evidence>
<gene>
    <name evidence="2" type="ORF">Ahu01nite_089650</name>
</gene>
<evidence type="ECO:0000256" key="1">
    <source>
        <dbReference type="SAM" id="MobiDB-lite"/>
    </source>
</evidence>